<dbReference type="Gene3D" id="2.40.50.140">
    <property type="entry name" value="Nucleic acid-binding proteins"/>
    <property type="match status" value="1"/>
</dbReference>
<dbReference type="Pfam" id="PF14743">
    <property type="entry name" value="DNA_ligase_OB_2"/>
    <property type="match status" value="1"/>
</dbReference>
<dbReference type="PANTHER" id="PTHR47810">
    <property type="entry name" value="DNA LIGASE"/>
    <property type="match status" value="1"/>
</dbReference>
<name>A0ABM8UDQ6_9GAMM</name>
<gene>
    <name evidence="7" type="primary">ligA_1</name>
    <name evidence="7" type="ORF">LYB30171_00793</name>
</gene>
<dbReference type="Gene3D" id="3.30.470.30">
    <property type="entry name" value="DNA ligase/mRNA capping enzyme"/>
    <property type="match status" value="1"/>
</dbReference>
<dbReference type="CDD" id="cd08041">
    <property type="entry name" value="OBF_kDNA_ligase_like"/>
    <property type="match status" value="1"/>
</dbReference>
<dbReference type="InterPro" id="IPR050326">
    <property type="entry name" value="NAD_dep_DNA_ligaseB"/>
</dbReference>
<keyword evidence="3" id="KW-0227">DNA damage</keyword>
<dbReference type="PANTHER" id="PTHR47810:SF1">
    <property type="entry name" value="DNA LIGASE B"/>
    <property type="match status" value="1"/>
</dbReference>
<feature type="domain" description="DNA ligase OB-like" evidence="6">
    <location>
        <begin position="212"/>
        <end position="276"/>
    </location>
</feature>
<dbReference type="EMBL" id="OU015430">
    <property type="protein sequence ID" value="CAG4970723.1"/>
    <property type="molecule type" value="Genomic_DNA"/>
</dbReference>
<evidence type="ECO:0000256" key="3">
    <source>
        <dbReference type="ARBA" id="ARBA00022763"/>
    </source>
</evidence>
<protein>
    <submittedName>
        <fullName evidence="7">DNA ligase</fullName>
        <ecNumber evidence="7">6.5.1.1</ecNumber>
    </submittedName>
</protein>
<dbReference type="RefSeq" id="WP_251370651.1">
    <property type="nucleotide sequence ID" value="NZ_OU015430.1"/>
</dbReference>
<keyword evidence="4" id="KW-0234">DNA repair</keyword>
<dbReference type="SUPFAM" id="SSF50249">
    <property type="entry name" value="Nucleic acid-binding proteins"/>
    <property type="match status" value="1"/>
</dbReference>
<proteinExistence type="predicted"/>
<dbReference type="SUPFAM" id="SSF56091">
    <property type="entry name" value="DNA ligase/mRNA capping enzyme, catalytic domain"/>
    <property type="match status" value="1"/>
</dbReference>
<dbReference type="CDD" id="cd07896">
    <property type="entry name" value="Adenylation_kDNA_ligase_like"/>
    <property type="match status" value="1"/>
</dbReference>
<sequence length="285" mass="31323">MIRTICLLLLCLAFAVAPASPPSPPPLMLATGYKAGVDVSEYWVSEKLDGVRGHWDGQQLWTRGGHLIPAPGWFTKGWPTIAMDGELWLGRGRFEQASTTIRTGGPDDPAWRAMRFMVFALPAHGGRFDARVRAMRSLLAGHPAAWLRPVVQFRVADPATLDARLKALVATGGEGLMLHHRDAHYGAGRSDWLLKYKPYEDAEARVVGHTVGTGKYTGMLGALVVERADGLRFRLGSGFTDAQRTDPPPLGAWVTYRHNGLTSNGVPRFARFVRIRHTMPPADPR</sequence>
<keyword evidence="1 7" id="KW-0436">Ligase</keyword>
<reference evidence="7 8" key="1">
    <citation type="submission" date="2021-04" db="EMBL/GenBank/DDBJ databases">
        <authorList>
            <person name="Rodrigo-Torres L."/>
            <person name="Arahal R. D."/>
            <person name="Lucena T."/>
        </authorList>
    </citation>
    <scope>NUCLEOTIDE SEQUENCE [LARGE SCALE GENOMIC DNA]</scope>
    <source>
        <strain evidence="7 8">CECT 30171</strain>
    </source>
</reference>
<dbReference type="InterPro" id="IPR029319">
    <property type="entry name" value="DNA_ligase_OB"/>
</dbReference>
<evidence type="ECO:0000256" key="4">
    <source>
        <dbReference type="ARBA" id="ARBA00023204"/>
    </source>
</evidence>
<evidence type="ECO:0000259" key="6">
    <source>
        <dbReference type="Pfam" id="PF14743"/>
    </source>
</evidence>
<dbReference type="Gene3D" id="3.30.1490.70">
    <property type="match status" value="1"/>
</dbReference>
<organism evidence="7 8">
    <name type="scientific">Novilysobacter luteus</name>
    <dbReference type="NCBI Taxonomy" id="2822368"/>
    <lineage>
        <taxon>Bacteria</taxon>
        <taxon>Pseudomonadati</taxon>
        <taxon>Pseudomonadota</taxon>
        <taxon>Gammaproteobacteria</taxon>
        <taxon>Lysobacterales</taxon>
        <taxon>Lysobacteraceae</taxon>
        <taxon>Novilysobacter</taxon>
    </lineage>
</organism>
<dbReference type="NCBIfam" id="NF006592">
    <property type="entry name" value="PRK09125.1"/>
    <property type="match status" value="1"/>
</dbReference>
<evidence type="ECO:0000256" key="5">
    <source>
        <dbReference type="SAM" id="SignalP"/>
    </source>
</evidence>
<feature type="signal peptide" evidence="5">
    <location>
        <begin position="1"/>
        <end position="19"/>
    </location>
</feature>
<dbReference type="Proteomes" id="UP000680116">
    <property type="component" value="Chromosome"/>
</dbReference>
<keyword evidence="2" id="KW-0235">DNA replication</keyword>
<evidence type="ECO:0000256" key="1">
    <source>
        <dbReference type="ARBA" id="ARBA00022598"/>
    </source>
</evidence>
<feature type="chain" id="PRO_5045628244" evidence="5">
    <location>
        <begin position="20"/>
        <end position="285"/>
    </location>
</feature>
<evidence type="ECO:0000256" key="2">
    <source>
        <dbReference type="ARBA" id="ARBA00022705"/>
    </source>
</evidence>
<evidence type="ECO:0000313" key="7">
    <source>
        <dbReference type="EMBL" id="CAG4970723.1"/>
    </source>
</evidence>
<dbReference type="InterPro" id="IPR012340">
    <property type="entry name" value="NA-bd_OB-fold"/>
</dbReference>
<evidence type="ECO:0000313" key="8">
    <source>
        <dbReference type="Proteomes" id="UP000680116"/>
    </source>
</evidence>
<dbReference type="EC" id="6.5.1.1" evidence="7"/>
<dbReference type="GO" id="GO:0003910">
    <property type="term" value="F:DNA ligase (ATP) activity"/>
    <property type="evidence" value="ECO:0007669"/>
    <property type="project" value="UniProtKB-EC"/>
</dbReference>
<keyword evidence="8" id="KW-1185">Reference proteome</keyword>
<keyword evidence="5" id="KW-0732">Signal</keyword>
<accession>A0ABM8UDQ6</accession>